<reference evidence="1" key="1">
    <citation type="submission" date="2023-07" db="EMBL/GenBank/DDBJ databases">
        <authorList>
            <consortium name="AG Swart"/>
            <person name="Singh M."/>
            <person name="Singh A."/>
            <person name="Seah K."/>
            <person name="Emmerich C."/>
        </authorList>
    </citation>
    <scope>NUCLEOTIDE SEQUENCE</scope>
    <source>
        <strain evidence="1">DP1</strain>
    </source>
</reference>
<dbReference type="EMBL" id="CAMPGE010022132">
    <property type="protein sequence ID" value="CAI2380199.1"/>
    <property type="molecule type" value="Genomic_DNA"/>
</dbReference>
<evidence type="ECO:0000313" key="1">
    <source>
        <dbReference type="EMBL" id="CAI2380199.1"/>
    </source>
</evidence>
<accession>A0AAD1XWN2</accession>
<evidence type="ECO:0000313" key="2">
    <source>
        <dbReference type="Proteomes" id="UP001295684"/>
    </source>
</evidence>
<protein>
    <submittedName>
        <fullName evidence="1">Uncharacterized protein</fullName>
    </submittedName>
</protein>
<organism evidence="1 2">
    <name type="scientific">Euplotes crassus</name>
    <dbReference type="NCBI Taxonomy" id="5936"/>
    <lineage>
        <taxon>Eukaryota</taxon>
        <taxon>Sar</taxon>
        <taxon>Alveolata</taxon>
        <taxon>Ciliophora</taxon>
        <taxon>Intramacronucleata</taxon>
        <taxon>Spirotrichea</taxon>
        <taxon>Hypotrichia</taxon>
        <taxon>Euplotida</taxon>
        <taxon>Euplotidae</taxon>
        <taxon>Moneuplotes</taxon>
    </lineage>
</organism>
<gene>
    <name evidence="1" type="ORF">ECRASSUSDP1_LOCUS21630</name>
</gene>
<name>A0AAD1XWN2_EUPCR</name>
<dbReference type="Proteomes" id="UP001295684">
    <property type="component" value="Unassembled WGS sequence"/>
</dbReference>
<dbReference type="AlphaFoldDB" id="A0AAD1XWN2"/>
<proteinExistence type="predicted"/>
<keyword evidence="2" id="KW-1185">Reference proteome</keyword>
<comment type="caution">
    <text evidence="1">The sequence shown here is derived from an EMBL/GenBank/DDBJ whole genome shotgun (WGS) entry which is preliminary data.</text>
</comment>
<sequence>MRRLICDISASQRVYNIYEPFRLMYFFKSVMIKVCNSSKEPGIVDSTVHVRQCSPS</sequence>